<keyword evidence="4" id="KW-1185">Reference proteome</keyword>
<dbReference type="InterPro" id="IPR039746">
    <property type="entry name" value="FOG"/>
</dbReference>
<accession>A0ABS2Y6P8</accession>
<evidence type="ECO:0000259" key="2">
    <source>
        <dbReference type="Pfam" id="PF21182"/>
    </source>
</evidence>
<dbReference type="PANTHER" id="PTHR12958">
    <property type="entry name" value="FRIEND OF GATA2-RELATED"/>
    <property type="match status" value="1"/>
</dbReference>
<feature type="region of interest" description="Disordered" evidence="1">
    <location>
        <begin position="1"/>
        <end position="40"/>
    </location>
</feature>
<dbReference type="InterPro" id="IPR049361">
    <property type="entry name" value="ZFPM1/2_PR"/>
</dbReference>
<comment type="caution">
    <text evidence="3">The sequence shown here is derived from an EMBL/GenBank/DDBJ whole genome shotgun (WGS) entry which is preliminary data.</text>
</comment>
<dbReference type="Proteomes" id="UP001166093">
    <property type="component" value="Unassembled WGS sequence"/>
</dbReference>
<evidence type="ECO:0000256" key="1">
    <source>
        <dbReference type="SAM" id="MobiDB-lite"/>
    </source>
</evidence>
<feature type="domain" description="Zinc finger protein ZFPM1/2 PR" evidence="2">
    <location>
        <begin position="114"/>
        <end position="192"/>
    </location>
</feature>
<organism evidence="3 4">
    <name type="scientific">Polyodon spathula</name>
    <name type="common">North American paddlefish</name>
    <name type="synonym">Squalus spathula</name>
    <dbReference type="NCBI Taxonomy" id="7913"/>
    <lineage>
        <taxon>Eukaryota</taxon>
        <taxon>Metazoa</taxon>
        <taxon>Chordata</taxon>
        <taxon>Craniata</taxon>
        <taxon>Vertebrata</taxon>
        <taxon>Euteleostomi</taxon>
        <taxon>Actinopterygii</taxon>
        <taxon>Chondrostei</taxon>
        <taxon>Acipenseriformes</taxon>
        <taxon>Polyodontidae</taxon>
        <taxon>Polyodon</taxon>
    </lineage>
</organism>
<feature type="non-terminal residue" evidence="3">
    <location>
        <position position="242"/>
    </location>
</feature>
<dbReference type="EMBL" id="JAAWVQ010115627">
    <property type="protein sequence ID" value="MBN3282190.1"/>
    <property type="molecule type" value="Genomic_DNA"/>
</dbReference>
<sequence>MEYFCNKGDEDCSQGAMESDGDGQSEKTVQPTLDTEDWDGPGSAHRYQFAVSAVSRPLLFTLQTHRAATSELGRRRTPQRWAAYRQAHRRPGQTTGVSGARVDAGCIMVLMYRELEVFEKDGERRIHCRQQLPVGTTWGPFDGKIEMSTDSNALKTKCSVPVVLNAGPRWLLDVTWQGAEDNKNNCVVYCKGCTPAATLLFHSPVHLTSTSTILIPLTLHPQCFPIPSALPDYILLFCMPCD</sequence>
<dbReference type="PANTHER" id="PTHR12958:SF5">
    <property type="entry name" value="ZINC FINGER PROTEIN ZFPM2"/>
    <property type="match status" value="1"/>
</dbReference>
<proteinExistence type="predicted"/>
<gene>
    <name evidence="3" type="primary">Zfpm2_2</name>
    <name evidence="3" type="ORF">GTO93_0017281</name>
</gene>
<dbReference type="Pfam" id="PF21182">
    <property type="entry name" value="FOG1-like_PR"/>
    <property type="match status" value="1"/>
</dbReference>
<name>A0ABS2Y6P8_POLSP</name>
<evidence type="ECO:0000313" key="3">
    <source>
        <dbReference type="EMBL" id="MBN3282190.1"/>
    </source>
</evidence>
<feature type="non-terminal residue" evidence="3">
    <location>
        <position position="1"/>
    </location>
</feature>
<evidence type="ECO:0000313" key="4">
    <source>
        <dbReference type="Proteomes" id="UP001166093"/>
    </source>
</evidence>
<reference evidence="3" key="1">
    <citation type="journal article" date="2021" name="Cell">
        <title>Tracing the genetic footprints of vertebrate landing in non-teleost ray-finned fishes.</title>
        <authorList>
            <person name="Bi X."/>
            <person name="Wang K."/>
            <person name="Yang L."/>
            <person name="Pan H."/>
            <person name="Jiang H."/>
            <person name="Wei Q."/>
            <person name="Fang M."/>
            <person name="Yu H."/>
            <person name="Zhu C."/>
            <person name="Cai Y."/>
            <person name="He Y."/>
            <person name="Gan X."/>
            <person name="Zeng H."/>
            <person name="Yu D."/>
            <person name="Zhu Y."/>
            <person name="Jiang H."/>
            <person name="Qiu Q."/>
            <person name="Yang H."/>
            <person name="Zhang Y.E."/>
            <person name="Wang W."/>
            <person name="Zhu M."/>
            <person name="He S."/>
            <person name="Zhang G."/>
        </authorList>
    </citation>
    <scope>NUCLEOTIDE SEQUENCE</scope>
    <source>
        <strain evidence="3">Pddl_001</strain>
    </source>
</reference>
<protein>
    <submittedName>
        <fullName evidence="3">FOG2 protein</fullName>
    </submittedName>
</protein>